<dbReference type="SUPFAM" id="SSF52777">
    <property type="entry name" value="CoA-dependent acyltransferases"/>
    <property type="match status" value="1"/>
</dbReference>
<dbReference type="InterPro" id="IPR023213">
    <property type="entry name" value="CAT-like_dom_sf"/>
</dbReference>
<evidence type="ECO:0000259" key="13">
    <source>
        <dbReference type="Pfam" id="PF03007"/>
    </source>
</evidence>
<evidence type="ECO:0000256" key="6">
    <source>
        <dbReference type="ARBA" id="ARBA00022679"/>
    </source>
</evidence>
<keyword evidence="7 11" id="KW-0319">Glycerol metabolism</keyword>
<dbReference type="NCBIfam" id="TIGR02946">
    <property type="entry name" value="acyl_WS_DGAT"/>
    <property type="match status" value="1"/>
</dbReference>
<evidence type="ECO:0000256" key="7">
    <source>
        <dbReference type="ARBA" id="ARBA00022798"/>
    </source>
</evidence>
<evidence type="ECO:0000313" key="16">
    <source>
        <dbReference type="Proteomes" id="UP000655868"/>
    </source>
</evidence>
<dbReference type="Pfam" id="PF03007">
    <property type="entry name" value="WS_DGAT_cat"/>
    <property type="match status" value="1"/>
</dbReference>
<reference evidence="15" key="1">
    <citation type="submission" date="2020-12" db="EMBL/GenBank/DDBJ databases">
        <title>Antrihabitans popcorni sp. nov. and Antrihabitans auranticaus sp. nov., isolated from a larva cave.</title>
        <authorList>
            <person name="Lee S.D."/>
            <person name="Kim I.S."/>
        </authorList>
    </citation>
    <scope>NUCLEOTIDE SEQUENCE</scope>
    <source>
        <strain evidence="15">YC3-6</strain>
    </source>
</reference>
<evidence type="ECO:0000256" key="2">
    <source>
        <dbReference type="ARBA" id="ARBA00005189"/>
    </source>
</evidence>
<evidence type="ECO:0000256" key="10">
    <source>
        <dbReference type="ARBA" id="ARBA00048109"/>
    </source>
</evidence>
<dbReference type="GO" id="GO:0019432">
    <property type="term" value="P:triglyceride biosynthetic process"/>
    <property type="evidence" value="ECO:0007669"/>
    <property type="project" value="TreeGrafter"/>
</dbReference>
<keyword evidence="9 11" id="KW-0012">Acyltransferase</keyword>
<evidence type="ECO:0000256" key="4">
    <source>
        <dbReference type="ARBA" id="ARBA00013244"/>
    </source>
</evidence>
<dbReference type="InterPro" id="IPR014292">
    <property type="entry name" value="Acyl_transf_WS/DGAT"/>
</dbReference>
<dbReference type="GO" id="GO:0051701">
    <property type="term" value="P:biological process involved in interaction with host"/>
    <property type="evidence" value="ECO:0007669"/>
    <property type="project" value="TreeGrafter"/>
</dbReference>
<dbReference type="GO" id="GO:0005886">
    <property type="term" value="C:plasma membrane"/>
    <property type="evidence" value="ECO:0007669"/>
    <property type="project" value="TreeGrafter"/>
</dbReference>
<protein>
    <recommendedName>
        <fullName evidence="4 11">Diacylglycerol O-acyltransferase</fullName>
        <ecNumber evidence="4 11">2.3.1.20</ecNumber>
    </recommendedName>
</protein>
<evidence type="ECO:0000256" key="1">
    <source>
        <dbReference type="ARBA" id="ARBA00004771"/>
    </source>
</evidence>
<comment type="similarity">
    <text evidence="3 11">Belongs to the long-chain O-acyltransferase family.</text>
</comment>
<keyword evidence="5 11" id="KW-0444">Lipid biosynthesis</keyword>
<evidence type="ECO:0000256" key="3">
    <source>
        <dbReference type="ARBA" id="ARBA00009587"/>
    </source>
</evidence>
<name>A0A934NWN1_9NOCA</name>
<dbReference type="GO" id="GO:0071731">
    <property type="term" value="P:response to nitric oxide"/>
    <property type="evidence" value="ECO:0007669"/>
    <property type="project" value="TreeGrafter"/>
</dbReference>
<comment type="pathway">
    <text evidence="2">Lipid metabolism.</text>
</comment>
<dbReference type="Gene3D" id="3.30.559.10">
    <property type="entry name" value="Chloramphenicol acetyltransferase-like domain"/>
    <property type="match status" value="1"/>
</dbReference>
<evidence type="ECO:0000256" key="8">
    <source>
        <dbReference type="ARBA" id="ARBA00023098"/>
    </source>
</evidence>
<dbReference type="GO" id="GO:0001666">
    <property type="term" value="P:response to hypoxia"/>
    <property type="evidence" value="ECO:0007669"/>
    <property type="project" value="TreeGrafter"/>
</dbReference>
<proteinExistence type="inferred from homology"/>
<comment type="caution">
    <text evidence="15">The sequence shown here is derived from an EMBL/GenBank/DDBJ whole genome shotgun (WGS) entry which is preliminary data.</text>
</comment>
<dbReference type="AlphaFoldDB" id="A0A934NWN1"/>
<dbReference type="Pfam" id="PF06974">
    <property type="entry name" value="WS_DGAT_C"/>
    <property type="match status" value="1"/>
</dbReference>
<dbReference type="Proteomes" id="UP000655868">
    <property type="component" value="Unassembled WGS sequence"/>
</dbReference>
<keyword evidence="16" id="KW-1185">Reference proteome</keyword>
<evidence type="ECO:0000313" key="15">
    <source>
        <dbReference type="EMBL" id="MBJ8342685.1"/>
    </source>
</evidence>
<dbReference type="GO" id="GO:0006071">
    <property type="term" value="P:glycerol metabolic process"/>
    <property type="evidence" value="ECO:0007669"/>
    <property type="project" value="UniProtKB-KW"/>
</dbReference>
<keyword evidence="8 11" id="KW-0443">Lipid metabolism</keyword>
<evidence type="ECO:0000256" key="12">
    <source>
        <dbReference type="SAM" id="MobiDB-lite"/>
    </source>
</evidence>
<evidence type="ECO:0000259" key="14">
    <source>
        <dbReference type="Pfam" id="PF06974"/>
    </source>
</evidence>
<evidence type="ECO:0000256" key="5">
    <source>
        <dbReference type="ARBA" id="ARBA00022516"/>
    </source>
</evidence>
<accession>A0A934NWN1</accession>
<dbReference type="RefSeq" id="WP_199708451.1">
    <property type="nucleotide sequence ID" value="NZ_JAEMNV010000013.1"/>
</dbReference>
<evidence type="ECO:0000256" key="11">
    <source>
        <dbReference type="RuleBase" id="RU361241"/>
    </source>
</evidence>
<feature type="domain" description="O-acyltransferase WSD1 C-terminal" evidence="14">
    <location>
        <begin position="309"/>
        <end position="454"/>
    </location>
</feature>
<comment type="catalytic activity">
    <reaction evidence="10 11">
        <text>an acyl-CoA + a 1,2-diacyl-sn-glycerol = a triacyl-sn-glycerol + CoA</text>
        <dbReference type="Rhea" id="RHEA:10868"/>
        <dbReference type="ChEBI" id="CHEBI:17815"/>
        <dbReference type="ChEBI" id="CHEBI:57287"/>
        <dbReference type="ChEBI" id="CHEBI:58342"/>
        <dbReference type="ChEBI" id="CHEBI:64615"/>
        <dbReference type="EC" id="2.3.1.20"/>
    </reaction>
</comment>
<dbReference type="PANTHER" id="PTHR31650:SF1">
    <property type="entry name" value="WAX ESTER SYNTHASE_DIACYLGLYCEROL ACYLTRANSFERASE 4-RELATED"/>
    <property type="match status" value="1"/>
</dbReference>
<organism evidence="15 16">
    <name type="scientific">Antrihabitans stalagmiti</name>
    <dbReference type="NCBI Taxonomy" id="2799499"/>
    <lineage>
        <taxon>Bacteria</taxon>
        <taxon>Bacillati</taxon>
        <taxon>Actinomycetota</taxon>
        <taxon>Actinomycetes</taxon>
        <taxon>Mycobacteriales</taxon>
        <taxon>Nocardiaceae</taxon>
        <taxon>Antrihabitans</taxon>
    </lineage>
</organism>
<feature type="domain" description="O-acyltransferase WSD1-like N-terminal" evidence="13">
    <location>
        <begin position="5"/>
        <end position="268"/>
    </location>
</feature>
<dbReference type="EC" id="2.3.1.20" evidence="4 11"/>
<comment type="pathway">
    <text evidence="1 11">Glycerolipid metabolism; triacylglycerol biosynthesis.</text>
</comment>
<gene>
    <name evidence="15" type="ORF">JGU71_27725</name>
</gene>
<evidence type="ECO:0000256" key="9">
    <source>
        <dbReference type="ARBA" id="ARBA00023315"/>
    </source>
</evidence>
<dbReference type="GO" id="GO:0004144">
    <property type="term" value="F:diacylglycerol O-acyltransferase activity"/>
    <property type="evidence" value="ECO:0007669"/>
    <property type="project" value="UniProtKB-EC"/>
</dbReference>
<dbReference type="InterPro" id="IPR045034">
    <property type="entry name" value="O-acyltransferase_WSD1-like"/>
</dbReference>
<dbReference type="InterPro" id="IPR009721">
    <property type="entry name" value="O-acyltransferase_WSD1_C"/>
</dbReference>
<dbReference type="EMBL" id="JAEMNV010000013">
    <property type="protein sequence ID" value="MBJ8342685.1"/>
    <property type="molecule type" value="Genomic_DNA"/>
</dbReference>
<sequence>MEIIQPLDAAFLLAESREHPMHVGSLMLLEPPADAGPDYAYQMYEQMIASNDVHPTFLKRLATPFGSVGSFGWVQDEEIDWEYHVRRVAMPSPGRIRELLAVVSRWHGTLLDRHRPLWEVHIIEGLADGRVAVYTKVHHALVDGVSALRLLENRLTTDPDARDCVAPWQRLPESQRKRPRKPPPDRSLGALVKTGGQVVSEIAGLVPDTVKMARRSFSEGGLQGPFQAPKTMFNVPIGGARRFAAQSWDIDRINKVRKAAGVSVNDVVVAMCAGALRAYLLEHDGLPDDSLKAMVPISTRSPENIDAAGNAVGMIICNLGTDEADPVERLAVVHKSMASGKDMFVDVGSLAGLAWSGTAASPLLASRIPGALSLMRQSFNVIISNVPGPRETVYWNGARLDGLYPVSVVTEGQALNITLTNTAGTLDFGVIGDRKSIPHLQHILTHLETSLSELEEAYA</sequence>
<keyword evidence="6 11" id="KW-0808">Transferase</keyword>
<dbReference type="PANTHER" id="PTHR31650">
    <property type="entry name" value="O-ACYLTRANSFERASE (WSD1-LIKE) FAMILY PROTEIN"/>
    <property type="match status" value="1"/>
</dbReference>
<dbReference type="InterPro" id="IPR004255">
    <property type="entry name" value="O-acyltransferase_WSD1_N"/>
</dbReference>
<feature type="region of interest" description="Disordered" evidence="12">
    <location>
        <begin position="169"/>
        <end position="190"/>
    </location>
</feature>